<reference evidence="1" key="1">
    <citation type="submission" date="2018-02" db="EMBL/GenBank/DDBJ databases">
        <title>The genomes of Aspergillus section Nigri reveals drivers in fungal speciation.</title>
        <authorList>
            <consortium name="DOE Joint Genome Institute"/>
            <person name="Vesth T.C."/>
            <person name="Nybo J."/>
            <person name="Theobald S."/>
            <person name="Brandl J."/>
            <person name="Frisvad J.C."/>
            <person name="Nielsen K.F."/>
            <person name="Lyhne E.K."/>
            <person name="Kogle M.E."/>
            <person name="Kuo A."/>
            <person name="Riley R."/>
            <person name="Clum A."/>
            <person name="Nolan M."/>
            <person name="Lipzen A."/>
            <person name="Salamov A."/>
            <person name="Henrissat B."/>
            <person name="Wiebenga A."/>
            <person name="De vries R.P."/>
            <person name="Grigoriev I.V."/>
            <person name="Mortensen U.H."/>
            <person name="Andersen M.R."/>
            <person name="Baker S.E."/>
        </authorList>
    </citation>
    <scope>NUCLEOTIDE SEQUENCE</scope>
    <source>
        <strain evidence="1">CBS 621.78</strain>
    </source>
</reference>
<evidence type="ECO:0000313" key="1">
    <source>
        <dbReference type="EMBL" id="RAH45699.1"/>
    </source>
</evidence>
<gene>
    <name evidence="1" type="ORF">BO95DRAFT_463725</name>
</gene>
<name>A0ACD1G8X8_9EURO</name>
<evidence type="ECO:0000313" key="2">
    <source>
        <dbReference type="Proteomes" id="UP000249057"/>
    </source>
</evidence>
<keyword evidence="2" id="KW-1185">Reference proteome</keyword>
<dbReference type="EMBL" id="KZ825343">
    <property type="protein sequence ID" value="RAH45699.1"/>
    <property type="molecule type" value="Genomic_DNA"/>
</dbReference>
<sequence>MPSYMYFFLVTLVFLAGKLAAAPVPTMDAGMIAALGDDLDDAYHTITPHKRGDDADDAYHTITPHKRGDDADDAYHTITPHDH</sequence>
<dbReference type="Proteomes" id="UP000249057">
    <property type="component" value="Unassembled WGS sequence"/>
</dbReference>
<proteinExistence type="predicted"/>
<accession>A0ACD1G8X8</accession>
<protein>
    <submittedName>
        <fullName evidence="1">Uncharacterized protein</fullName>
    </submittedName>
</protein>
<organism evidence="1 2">
    <name type="scientific">Aspergillus brunneoviolaceus CBS 621.78</name>
    <dbReference type="NCBI Taxonomy" id="1450534"/>
    <lineage>
        <taxon>Eukaryota</taxon>
        <taxon>Fungi</taxon>
        <taxon>Dikarya</taxon>
        <taxon>Ascomycota</taxon>
        <taxon>Pezizomycotina</taxon>
        <taxon>Eurotiomycetes</taxon>
        <taxon>Eurotiomycetidae</taxon>
        <taxon>Eurotiales</taxon>
        <taxon>Aspergillaceae</taxon>
        <taxon>Aspergillus</taxon>
        <taxon>Aspergillus subgen. Circumdati</taxon>
    </lineage>
</organism>